<keyword evidence="15" id="KW-1185">Reference proteome</keyword>
<evidence type="ECO:0000256" key="4">
    <source>
        <dbReference type="ARBA" id="ARBA00019403"/>
    </source>
</evidence>
<sequence>MSVGERRQTVEALLRWHLAAGIDESVADVPWDRFVVDPPSAAAAPPLPQPRTATPRAHAGAQVSTQVGVAAPAAARPPAASAGLEPVGAPRRAAQAPPAGSDEAYARARAANSLAELKAIIAGFDGCPLKETATNLVFGDGNPQARVLLIGEAPGAEEDRQGLPFVGPSGRLLDRMLGSIGLDRPQVFISNTVFWRPPGNRAPTTFEIAVCAPFVERIVELIAPQLLIALGGPAANALLGAQESVGRLRGRWFAFRTRAGSMQVAATALFHPAYLLRSPSQKRLAWRDLLAIKQRLAAMEDSAGD</sequence>
<feature type="region of interest" description="Disordered" evidence="12">
    <location>
        <begin position="74"/>
        <end position="101"/>
    </location>
</feature>
<dbReference type="NCBIfam" id="TIGR00758">
    <property type="entry name" value="UDG_fam4"/>
    <property type="match status" value="1"/>
</dbReference>
<dbReference type="InterPro" id="IPR005273">
    <property type="entry name" value="Ura-DNA_glyco_family4"/>
</dbReference>
<feature type="compositionally biased region" description="Low complexity" evidence="12">
    <location>
        <begin position="89"/>
        <end position="101"/>
    </location>
</feature>
<keyword evidence="9" id="KW-0408">Iron</keyword>
<organism evidence="14 15">
    <name type="scientific">Defluviicoccus vanus</name>
    <dbReference type="NCBI Taxonomy" id="111831"/>
    <lineage>
        <taxon>Bacteria</taxon>
        <taxon>Pseudomonadati</taxon>
        <taxon>Pseudomonadota</taxon>
        <taxon>Alphaproteobacteria</taxon>
        <taxon>Rhodospirillales</taxon>
        <taxon>Rhodospirillaceae</taxon>
        <taxon>Defluviicoccus</taxon>
    </lineage>
</organism>
<dbReference type="PANTHER" id="PTHR33693">
    <property type="entry name" value="TYPE-5 URACIL-DNA GLYCOSYLASE"/>
    <property type="match status" value="1"/>
</dbReference>
<dbReference type="SMART" id="SM00987">
    <property type="entry name" value="UreE_C"/>
    <property type="match status" value="1"/>
</dbReference>
<dbReference type="GO" id="GO:0046872">
    <property type="term" value="F:metal ion binding"/>
    <property type="evidence" value="ECO:0007669"/>
    <property type="project" value="UniProtKB-KW"/>
</dbReference>
<dbReference type="GO" id="GO:0004844">
    <property type="term" value="F:uracil DNA N-glycosylase activity"/>
    <property type="evidence" value="ECO:0007669"/>
    <property type="project" value="UniProtKB-EC"/>
</dbReference>
<evidence type="ECO:0000256" key="6">
    <source>
        <dbReference type="ARBA" id="ARBA00022723"/>
    </source>
</evidence>
<dbReference type="EC" id="3.2.2.27" evidence="3"/>
<dbReference type="Gene3D" id="3.40.470.10">
    <property type="entry name" value="Uracil-DNA glycosylase-like domain"/>
    <property type="match status" value="1"/>
</dbReference>
<dbReference type="PANTHER" id="PTHR33693:SF1">
    <property type="entry name" value="TYPE-4 URACIL-DNA GLYCOSYLASE"/>
    <property type="match status" value="1"/>
</dbReference>
<keyword evidence="10" id="KW-0411">Iron-sulfur</keyword>
<evidence type="ECO:0000256" key="7">
    <source>
        <dbReference type="ARBA" id="ARBA00022763"/>
    </source>
</evidence>
<keyword evidence="6" id="KW-0479">Metal-binding</keyword>
<evidence type="ECO:0000313" key="15">
    <source>
        <dbReference type="Proteomes" id="UP000516369"/>
    </source>
</evidence>
<dbReference type="KEGG" id="dvn:HQ394_02535"/>
<dbReference type="GO" id="GO:0006281">
    <property type="term" value="P:DNA repair"/>
    <property type="evidence" value="ECO:0007669"/>
    <property type="project" value="UniProtKB-KW"/>
</dbReference>
<dbReference type="GO" id="GO:0051539">
    <property type="term" value="F:4 iron, 4 sulfur cluster binding"/>
    <property type="evidence" value="ECO:0007669"/>
    <property type="project" value="UniProtKB-KW"/>
</dbReference>
<evidence type="ECO:0000256" key="12">
    <source>
        <dbReference type="SAM" id="MobiDB-lite"/>
    </source>
</evidence>
<evidence type="ECO:0000313" key="14">
    <source>
        <dbReference type="EMBL" id="QNT68445.1"/>
    </source>
</evidence>
<name>A0A7H1MYA9_9PROT</name>
<evidence type="ECO:0000256" key="11">
    <source>
        <dbReference type="ARBA" id="ARBA00023204"/>
    </source>
</evidence>
<dbReference type="Pfam" id="PF03167">
    <property type="entry name" value="UDG"/>
    <property type="match status" value="1"/>
</dbReference>
<evidence type="ECO:0000256" key="9">
    <source>
        <dbReference type="ARBA" id="ARBA00023004"/>
    </source>
</evidence>
<feature type="domain" description="Uracil-DNA glycosylase-like" evidence="13">
    <location>
        <begin position="138"/>
        <end position="290"/>
    </location>
</feature>
<gene>
    <name evidence="14" type="ORF">HQ394_02535</name>
</gene>
<dbReference type="Proteomes" id="UP000516369">
    <property type="component" value="Chromosome"/>
</dbReference>
<protein>
    <recommendedName>
        <fullName evidence="4">Type-4 uracil-DNA glycosylase</fullName>
        <ecNumber evidence="3">3.2.2.27</ecNumber>
    </recommendedName>
</protein>
<dbReference type="CDD" id="cd10030">
    <property type="entry name" value="UDG-F4_TTUDGA_SPO1dp_like"/>
    <property type="match status" value="1"/>
</dbReference>
<dbReference type="EMBL" id="CP053923">
    <property type="protein sequence ID" value="QNT68445.1"/>
    <property type="molecule type" value="Genomic_DNA"/>
</dbReference>
<dbReference type="AlphaFoldDB" id="A0A7H1MYA9"/>
<keyword evidence="8" id="KW-0378">Hydrolase</keyword>
<evidence type="ECO:0000256" key="8">
    <source>
        <dbReference type="ARBA" id="ARBA00022801"/>
    </source>
</evidence>
<evidence type="ECO:0000256" key="1">
    <source>
        <dbReference type="ARBA" id="ARBA00001400"/>
    </source>
</evidence>
<evidence type="ECO:0000256" key="3">
    <source>
        <dbReference type="ARBA" id="ARBA00012030"/>
    </source>
</evidence>
<reference evidence="14 15" key="1">
    <citation type="submission" date="2020-05" db="EMBL/GenBank/DDBJ databases">
        <title>Complete closed genome sequence of Defluviicoccus vanus.</title>
        <authorList>
            <person name="Bessarab I."/>
            <person name="Arumugam K."/>
            <person name="Maszenan A.M."/>
            <person name="Seviour R.J."/>
            <person name="Williams R.B."/>
        </authorList>
    </citation>
    <scope>NUCLEOTIDE SEQUENCE [LARGE SCALE GENOMIC DNA]</scope>
    <source>
        <strain evidence="14 15">Ben 114</strain>
    </source>
</reference>
<evidence type="ECO:0000259" key="13">
    <source>
        <dbReference type="SMART" id="SM00986"/>
    </source>
</evidence>
<keyword evidence="7" id="KW-0227">DNA damage</keyword>
<comment type="catalytic activity">
    <reaction evidence="1">
        <text>Hydrolyzes single-stranded DNA or mismatched double-stranded DNA and polynucleotides, releasing free uracil.</text>
        <dbReference type="EC" id="3.2.2.27"/>
    </reaction>
</comment>
<comment type="similarity">
    <text evidence="2">Belongs to the uracil-DNA glycosylase (UDG) superfamily. Type 4 (UDGa) family.</text>
</comment>
<dbReference type="InterPro" id="IPR051536">
    <property type="entry name" value="UDG_Type-4/5"/>
</dbReference>
<dbReference type="SUPFAM" id="SSF52141">
    <property type="entry name" value="Uracil-DNA glycosylase-like"/>
    <property type="match status" value="1"/>
</dbReference>
<evidence type="ECO:0000256" key="10">
    <source>
        <dbReference type="ARBA" id="ARBA00023014"/>
    </source>
</evidence>
<dbReference type="SMART" id="SM00986">
    <property type="entry name" value="UDG"/>
    <property type="match status" value="1"/>
</dbReference>
<evidence type="ECO:0000256" key="2">
    <source>
        <dbReference type="ARBA" id="ARBA00006521"/>
    </source>
</evidence>
<dbReference type="InterPro" id="IPR036895">
    <property type="entry name" value="Uracil-DNA_glycosylase-like_sf"/>
</dbReference>
<accession>A0A7H1MYA9</accession>
<evidence type="ECO:0000256" key="5">
    <source>
        <dbReference type="ARBA" id="ARBA00022485"/>
    </source>
</evidence>
<dbReference type="InterPro" id="IPR005122">
    <property type="entry name" value="Uracil-DNA_glycosylase-like"/>
</dbReference>
<proteinExistence type="inferred from homology"/>
<keyword evidence="5" id="KW-0004">4Fe-4S</keyword>
<keyword evidence="11" id="KW-0234">DNA repair</keyword>